<proteinExistence type="predicted"/>
<gene>
    <name evidence="3" type="ORF">SAMN05444123_10472</name>
</gene>
<accession>A0A1H8RSB2</accession>
<feature type="region of interest" description="Disordered" evidence="1">
    <location>
        <begin position="36"/>
        <end position="67"/>
    </location>
</feature>
<feature type="chain" id="PRO_5011508786" evidence="2">
    <location>
        <begin position="20"/>
        <end position="334"/>
    </location>
</feature>
<dbReference type="Pfam" id="PF17036">
    <property type="entry name" value="CBP_BcsS"/>
    <property type="match status" value="1"/>
</dbReference>
<evidence type="ECO:0000313" key="4">
    <source>
        <dbReference type="Proteomes" id="UP000199615"/>
    </source>
</evidence>
<evidence type="ECO:0000256" key="1">
    <source>
        <dbReference type="SAM" id="MobiDB-lite"/>
    </source>
</evidence>
<reference evidence="4" key="1">
    <citation type="submission" date="2016-10" db="EMBL/GenBank/DDBJ databases">
        <authorList>
            <person name="Varghese N."/>
            <person name="Submissions S."/>
        </authorList>
    </citation>
    <scope>NUCLEOTIDE SEQUENCE [LARGE SCALE GENOMIC DNA]</scope>
    <source>
        <strain evidence="4">DSM 123</strain>
    </source>
</reference>
<dbReference type="Proteomes" id="UP000199615">
    <property type="component" value="Unassembled WGS sequence"/>
</dbReference>
<dbReference type="AlphaFoldDB" id="A0A1H8RSB2"/>
<dbReference type="InterPro" id="IPR031485">
    <property type="entry name" value="CBP_BcsS"/>
</dbReference>
<evidence type="ECO:0000256" key="2">
    <source>
        <dbReference type="SAM" id="SignalP"/>
    </source>
</evidence>
<evidence type="ECO:0000313" key="3">
    <source>
        <dbReference type="EMBL" id="SEO69058.1"/>
    </source>
</evidence>
<feature type="compositionally biased region" description="Polar residues" evidence="1">
    <location>
        <begin position="41"/>
        <end position="52"/>
    </location>
</feature>
<sequence>MVRFVGWVRAFGVATAILAGQIAATAQLLGSSAPPFGADAQANNPGQTNNPGQLPPGSAEAEDFGQGEFGAGEFGNGGFGAGEVQSPAFDLWGFEDTMSSASLSPSTELFSASSPASVDPLSGGSKADQVLLFGGYDLWRNGVSNYAGLHWATNGLNDDGFILRLSMSNGLDSYRTRSRTYTTEIFRAALLPGWRFKRGEFEVKLFVGPDFENHKLTPDSLTAKWRGAHLGLRIAAETWAQPIPELMLAASFYAATIASGYGFRAAAGWRLIDAFWLGPELSGSRDEFSRQTRFGIHLTGLQSGPFEWSAAFGYVRDSFGRCGGYGRLATQMRL</sequence>
<organism evidence="3 4">
    <name type="scientific">Rhodopseudomonas pseudopalustris</name>
    <dbReference type="NCBI Taxonomy" id="1513892"/>
    <lineage>
        <taxon>Bacteria</taxon>
        <taxon>Pseudomonadati</taxon>
        <taxon>Pseudomonadota</taxon>
        <taxon>Alphaproteobacteria</taxon>
        <taxon>Hyphomicrobiales</taxon>
        <taxon>Nitrobacteraceae</taxon>
        <taxon>Rhodopseudomonas</taxon>
    </lineage>
</organism>
<protein>
    <submittedName>
        <fullName evidence="3">Cellulose biosynthesis protein BcsS</fullName>
    </submittedName>
</protein>
<keyword evidence="2" id="KW-0732">Signal</keyword>
<name>A0A1H8RSB2_9BRAD</name>
<keyword evidence="4" id="KW-1185">Reference proteome</keyword>
<feature type="signal peptide" evidence="2">
    <location>
        <begin position="1"/>
        <end position="19"/>
    </location>
</feature>
<dbReference type="EMBL" id="FODT01000004">
    <property type="protein sequence ID" value="SEO69058.1"/>
    <property type="molecule type" value="Genomic_DNA"/>
</dbReference>